<dbReference type="Pfam" id="PF22936">
    <property type="entry name" value="Pol_BBD"/>
    <property type="match status" value="1"/>
</dbReference>
<dbReference type="STRING" id="109376.A0A0D3ATZ1"/>
<evidence type="ECO:0000259" key="2">
    <source>
        <dbReference type="Pfam" id="PF22936"/>
    </source>
</evidence>
<dbReference type="PANTHER" id="PTHR47592:SF24">
    <property type="entry name" value="BNACNNG30200D PROTEIN"/>
    <property type="match status" value="1"/>
</dbReference>
<dbReference type="eggNOG" id="ENOG502S012">
    <property type="taxonomic scope" value="Eukaryota"/>
</dbReference>
<evidence type="ECO:0000313" key="4">
    <source>
        <dbReference type="Proteomes" id="UP000032141"/>
    </source>
</evidence>
<dbReference type="Gramene" id="Bo2g121000.1">
    <property type="protein sequence ID" value="Bo2g121000.1"/>
    <property type="gene ID" value="Bo2g121000"/>
</dbReference>
<feature type="domain" description="Retrovirus-related Pol polyprotein from transposon TNT 1-94-like beta-barrel" evidence="2">
    <location>
        <begin position="236"/>
        <end position="300"/>
    </location>
</feature>
<evidence type="ECO:0000313" key="3">
    <source>
        <dbReference type="EnsemblPlants" id="Bo2g121000.1"/>
    </source>
</evidence>
<dbReference type="OMA" id="FQVICHE"/>
<dbReference type="SUPFAM" id="SSF57756">
    <property type="entry name" value="Retrovirus zinc finger-like domains"/>
    <property type="match status" value="1"/>
</dbReference>
<name>A0A0D3ATZ1_BRAOL</name>
<reference evidence="3 4" key="1">
    <citation type="journal article" date="2014" name="Genome Biol.">
        <title>Transcriptome and methylome profiling reveals relics of genome dominance in the mesopolyploid Brassica oleracea.</title>
        <authorList>
            <person name="Parkin I.A."/>
            <person name="Koh C."/>
            <person name="Tang H."/>
            <person name="Robinson S.J."/>
            <person name="Kagale S."/>
            <person name="Clarke W.E."/>
            <person name="Town C.D."/>
            <person name="Nixon J."/>
            <person name="Krishnakumar V."/>
            <person name="Bidwell S.L."/>
            <person name="Denoeud F."/>
            <person name="Belcram H."/>
            <person name="Links M.G."/>
            <person name="Just J."/>
            <person name="Clarke C."/>
            <person name="Bender T."/>
            <person name="Huebert T."/>
            <person name="Mason A.S."/>
            <person name="Pires J.C."/>
            <person name="Barker G."/>
            <person name="Moore J."/>
            <person name="Walley P.G."/>
            <person name="Manoli S."/>
            <person name="Batley J."/>
            <person name="Edwards D."/>
            <person name="Nelson M.N."/>
            <person name="Wang X."/>
            <person name="Paterson A.H."/>
            <person name="King G."/>
            <person name="Bancroft I."/>
            <person name="Chalhoub B."/>
            <person name="Sharpe A.G."/>
        </authorList>
    </citation>
    <scope>NUCLEOTIDE SEQUENCE</scope>
    <source>
        <strain evidence="3 4">cv. TO1000</strain>
    </source>
</reference>
<dbReference type="InterPro" id="IPR054722">
    <property type="entry name" value="PolX-like_BBD"/>
</dbReference>
<accession>A0A0D3ATZ1</accession>
<dbReference type="PANTHER" id="PTHR47592">
    <property type="entry name" value="PBF68 PROTEIN"/>
    <property type="match status" value="1"/>
</dbReference>
<sequence>MTNSNNTLIDATIDSQTPLNVAATCATGVTTVGNITASTAAATTSTILPAGNVADETTRCSLFGAGLYQTGSVQGTTSGLVEDFQVICHEIAAEGMSICETFTTLGFIEKLSPNYVDFKNYLKHKKKKMELEELIIRLQMESRNRITDKVTAKEHSVNMAEHKRKGKAHAHSPAKPSKTDARFKGKCHYCHKVGHKTAECRSKIRDEKTQANLTEEDLVAVVTEANMVERNNPKEWWYDTGATTNICTDMAMFNTYQKSKTQEKLFMGNTAVSKIKGRGNVVLKMTYGREVTLTNVKHVPM</sequence>
<dbReference type="InterPro" id="IPR036875">
    <property type="entry name" value="Znf_CCHC_sf"/>
</dbReference>
<evidence type="ECO:0000256" key="1">
    <source>
        <dbReference type="SAM" id="MobiDB-lite"/>
    </source>
</evidence>
<keyword evidence="4" id="KW-1185">Reference proteome</keyword>
<organism evidence="3 4">
    <name type="scientific">Brassica oleracea var. oleracea</name>
    <dbReference type="NCBI Taxonomy" id="109376"/>
    <lineage>
        <taxon>Eukaryota</taxon>
        <taxon>Viridiplantae</taxon>
        <taxon>Streptophyta</taxon>
        <taxon>Embryophyta</taxon>
        <taxon>Tracheophyta</taxon>
        <taxon>Spermatophyta</taxon>
        <taxon>Magnoliopsida</taxon>
        <taxon>eudicotyledons</taxon>
        <taxon>Gunneridae</taxon>
        <taxon>Pentapetalae</taxon>
        <taxon>rosids</taxon>
        <taxon>malvids</taxon>
        <taxon>Brassicales</taxon>
        <taxon>Brassicaceae</taxon>
        <taxon>Brassiceae</taxon>
        <taxon>Brassica</taxon>
    </lineage>
</organism>
<dbReference type="GO" id="GO:0008270">
    <property type="term" value="F:zinc ion binding"/>
    <property type="evidence" value="ECO:0007669"/>
    <property type="project" value="InterPro"/>
</dbReference>
<dbReference type="AlphaFoldDB" id="A0A0D3ATZ1"/>
<dbReference type="HOGENOM" id="CLU_925437_0_0_1"/>
<proteinExistence type="predicted"/>
<protein>
    <recommendedName>
        <fullName evidence="2">Retrovirus-related Pol polyprotein from transposon TNT 1-94-like beta-barrel domain-containing protein</fullName>
    </recommendedName>
</protein>
<feature type="compositionally biased region" description="Basic residues" evidence="1">
    <location>
        <begin position="162"/>
        <end position="172"/>
    </location>
</feature>
<reference evidence="3" key="2">
    <citation type="submission" date="2015-03" db="UniProtKB">
        <authorList>
            <consortium name="EnsemblPlants"/>
        </authorList>
    </citation>
    <scope>IDENTIFICATION</scope>
</reference>
<feature type="region of interest" description="Disordered" evidence="1">
    <location>
        <begin position="155"/>
        <end position="180"/>
    </location>
</feature>
<dbReference type="EnsemblPlants" id="Bo2g121000.1">
    <property type="protein sequence ID" value="Bo2g121000.1"/>
    <property type="gene ID" value="Bo2g121000"/>
</dbReference>
<dbReference type="Proteomes" id="UP000032141">
    <property type="component" value="Chromosome C2"/>
</dbReference>
<dbReference type="GO" id="GO:0003676">
    <property type="term" value="F:nucleic acid binding"/>
    <property type="evidence" value="ECO:0007669"/>
    <property type="project" value="InterPro"/>
</dbReference>